<protein>
    <submittedName>
        <fullName evidence="1">Uncharacterized protein</fullName>
    </submittedName>
</protein>
<dbReference type="AlphaFoldDB" id="A0A223NXB3"/>
<gene>
    <name evidence="1" type="ORF">MuYL_2339</name>
</gene>
<organism evidence="1 2">
    <name type="scientific">Mucilaginibacter xinganensis</name>
    <dbReference type="NCBI Taxonomy" id="1234841"/>
    <lineage>
        <taxon>Bacteria</taxon>
        <taxon>Pseudomonadati</taxon>
        <taxon>Bacteroidota</taxon>
        <taxon>Sphingobacteriia</taxon>
        <taxon>Sphingobacteriales</taxon>
        <taxon>Sphingobacteriaceae</taxon>
        <taxon>Mucilaginibacter</taxon>
    </lineage>
</organism>
<keyword evidence="2" id="KW-1185">Reference proteome</keyword>
<dbReference type="KEGG" id="muc:MuYL_2339"/>
<dbReference type="EMBL" id="CP022743">
    <property type="protein sequence ID" value="ASU34228.1"/>
    <property type="molecule type" value="Genomic_DNA"/>
</dbReference>
<dbReference type="Proteomes" id="UP000215002">
    <property type="component" value="Chromosome"/>
</dbReference>
<sequence>MPVSGVSVPVYVNLKEQFDAKDKILVSPLDFTVMLKL</sequence>
<reference evidence="1 2" key="1">
    <citation type="submission" date="2017-08" db="EMBL/GenBank/DDBJ databases">
        <title>Complete genome sequence of Mucilaginibacter sp. strain BJC16-A31.</title>
        <authorList>
            <consortium name="Henan University of Science and Technology"/>
            <person name="You X."/>
        </authorList>
    </citation>
    <scope>NUCLEOTIDE SEQUENCE [LARGE SCALE GENOMIC DNA]</scope>
    <source>
        <strain evidence="1 2">BJC16-A31</strain>
    </source>
</reference>
<evidence type="ECO:0000313" key="2">
    <source>
        <dbReference type="Proteomes" id="UP000215002"/>
    </source>
</evidence>
<accession>A0A223NXB3</accession>
<proteinExistence type="predicted"/>
<name>A0A223NXB3_9SPHI</name>
<evidence type="ECO:0000313" key="1">
    <source>
        <dbReference type="EMBL" id="ASU34228.1"/>
    </source>
</evidence>